<dbReference type="InterPro" id="IPR036047">
    <property type="entry name" value="F-box-like_dom_sf"/>
</dbReference>
<dbReference type="EMBL" id="BTSY01000005">
    <property type="protein sequence ID" value="GMT26923.1"/>
    <property type="molecule type" value="Genomic_DNA"/>
</dbReference>
<dbReference type="CDD" id="cd09917">
    <property type="entry name" value="F-box_SF"/>
    <property type="match status" value="1"/>
</dbReference>
<comment type="caution">
    <text evidence="2">The sequence shown here is derived from an EMBL/GenBank/DDBJ whole genome shotgun (WGS) entry which is preliminary data.</text>
</comment>
<organism evidence="2 3">
    <name type="scientific">Pristionchus fissidentatus</name>
    <dbReference type="NCBI Taxonomy" id="1538716"/>
    <lineage>
        <taxon>Eukaryota</taxon>
        <taxon>Metazoa</taxon>
        <taxon>Ecdysozoa</taxon>
        <taxon>Nematoda</taxon>
        <taxon>Chromadorea</taxon>
        <taxon>Rhabditida</taxon>
        <taxon>Rhabditina</taxon>
        <taxon>Diplogasteromorpha</taxon>
        <taxon>Diplogasteroidea</taxon>
        <taxon>Neodiplogasteridae</taxon>
        <taxon>Pristionchus</taxon>
    </lineage>
</organism>
<protein>
    <recommendedName>
        <fullName evidence="1">F-box domain-containing protein</fullName>
    </recommendedName>
</protein>
<dbReference type="PROSITE" id="PS50181">
    <property type="entry name" value="FBOX"/>
    <property type="match status" value="1"/>
</dbReference>
<proteinExistence type="predicted"/>
<sequence>MSLQMFEGKGRFIQDTISFNLKIREQMARPNRTKFKKPVSWYNGKKVDKLSRLPQDCLLHIFTYLDWQDLESMKSVSQTMHSLANFTINTLNASRTVDVLCISQYCIGWGTGDVFELYSRDCSQQRYMYYLEAAKVEREGHSAEQRMYAKDKKLMHVSELFEFRHIYKGAEQYSMLFEHHSLPSPFITCPAALFFTRLEHAIRRTSFAELRLVNVLLASDYLRQIGRALEGKTPQTIHFKRIKNFKLNLA</sequence>
<accession>A0AAV5W933</accession>
<feature type="domain" description="F-box" evidence="1">
    <location>
        <begin position="47"/>
        <end position="85"/>
    </location>
</feature>
<keyword evidence="3" id="KW-1185">Reference proteome</keyword>
<dbReference type="Proteomes" id="UP001432322">
    <property type="component" value="Unassembled WGS sequence"/>
</dbReference>
<evidence type="ECO:0000313" key="3">
    <source>
        <dbReference type="Proteomes" id="UP001432322"/>
    </source>
</evidence>
<dbReference type="Gene3D" id="1.20.1280.50">
    <property type="match status" value="1"/>
</dbReference>
<name>A0AAV5W933_9BILA</name>
<dbReference type="SUPFAM" id="SSF81383">
    <property type="entry name" value="F-box domain"/>
    <property type="match status" value="1"/>
</dbReference>
<dbReference type="AlphaFoldDB" id="A0AAV5W933"/>
<gene>
    <name evidence="2" type="ORF">PFISCL1PPCAC_18220</name>
</gene>
<evidence type="ECO:0000259" key="1">
    <source>
        <dbReference type="PROSITE" id="PS50181"/>
    </source>
</evidence>
<evidence type="ECO:0000313" key="2">
    <source>
        <dbReference type="EMBL" id="GMT26923.1"/>
    </source>
</evidence>
<reference evidence="2" key="1">
    <citation type="submission" date="2023-10" db="EMBL/GenBank/DDBJ databases">
        <title>Genome assembly of Pristionchus species.</title>
        <authorList>
            <person name="Yoshida K."/>
            <person name="Sommer R.J."/>
        </authorList>
    </citation>
    <scope>NUCLEOTIDE SEQUENCE</scope>
    <source>
        <strain evidence="2">RS5133</strain>
    </source>
</reference>
<dbReference type="Pfam" id="PF12937">
    <property type="entry name" value="F-box-like"/>
    <property type="match status" value="1"/>
</dbReference>
<dbReference type="InterPro" id="IPR001810">
    <property type="entry name" value="F-box_dom"/>
</dbReference>